<dbReference type="Gene3D" id="1.10.630.10">
    <property type="entry name" value="Cytochrome P450"/>
    <property type="match status" value="2"/>
</dbReference>
<dbReference type="EMBL" id="CP137573">
    <property type="protein sequence ID" value="WOX26266.1"/>
    <property type="molecule type" value="Genomic_DNA"/>
</dbReference>
<dbReference type="RefSeq" id="WP_318109215.1">
    <property type="nucleotide sequence ID" value="NZ_CP137573.1"/>
</dbReference>
<evidence type="ECO:0000313" key="2">
    <source>
        <dbReference type="Proteomes" id="UP001301731"/>
    </source>
</evidence>
<evidence type="ECO:0000313" key="1">
    <source>
        <dbReference type="EMBL" id="WOX26266.1"/>
    </source>
</evidence>
<evidence type="ECO:0008006" key="3">
    <source>
        <dbReference type="Google" id="ProtNLM"/>
    </source>
</evidence>
<dbReference type="Proteomes" id="UP001301731">
    <property type="component" value="Chromosome"/>
</dbReference>
<sequence length="274" mass="27623">MTSSPTTLRVDAAADVRAVLADPRFAVPDAAVGDAPPGTLRWLRQAVPRFSNGPVHARRRAAAEALLASPALAPQRLREAARRRAARTPADDVPYVPVAVLAAALGVPEPDLATAVAATRRVAAAYQPGASEAAVAAADGSVATLLGLLPAADPERAALLICLLVQACDATAGLVRAAASARDGRTLVDALVAETLHREPPVRATRREALADAVVGGCPAARGTTLLLDLTASAPGLDPLPFGHGPRPCPGSAQALALACGALDATSTAEGRTA</sequence>
<gene>
    <name evidence="1" type="ORF">R2D22_34745</name>
</gene>
<dbReference type="InterPro" id="IPR036396">
    <property type="entry name" value="Cyt_P450_sf"/>
</dbReference>
<proteinExistence type="predicted"/>
<name>A0ABZ0M3P9_9ACTN</name>
<protein>
    <recommendedName>
        <fullName evidence="3">Cytochrome P450</fullName>
    </recommendedName>
</protein>
<keyword evidence="2" id="KW-1185">Reference proteome</keyword>
<accession>A0ABZ0M3P9</accession>
<reference evidence="1 2" key="1">
    <citation type="submission" date="2023-10" db="EMBL/GenBank/DDBJ databases">
        <title>The genome sequence of Streptomyces sp. HUAS YS2.</title>
        <authorList>
            <person name="Mo P."/>
        </authorList>
    </citation>
    <scope>NUCLEOTIDE SEQUENCE [LARGE SCALE GENOMIC DNA]</scope>
    <source>
        <strain evidence="1 2">HUAS YS2</strain>
    </source>
</reference>
<organism evidence="1 2">
    <name type="scientific">Streptomyces solicathayae</name>
    <dbReference type="NCBI Taxonomy" id="3081768"/>
    <lineage>
        <taxon>Bacteria</taxon>
        <taxon>Bacillati</taxon>
        <taxon>Actinomycetota</taxon>
        <taxon>Actinomycetes</taxon>
        <taxon>Kitasatosporales</taxon>
        <taxon>Streptomycetaceae</taxon>
        <taxon>Streptomyces</taxon>
    </lineage>
</organism>
<dbReference type="SUPFAM" id="SSF48264">
    <property type="entry name" value="Cytochrome P450"/>
    <property type="match status" value="1"/>
</dbReference>